<accession>A0A939HBV1</accession>
<keyword evidence="1" id="KW-0560">Oxidoreductase</keyword>
<gene>
    <name evidence="2" type="ORF">J3A84_08795</name>
</gene>
<dbReference type="AlphaFoldDB" id="A0A939HBV1"/>
<sequence>MRFELPEELVFLKNGRAKQKKSTTSMKGKTAVVTGATSGVGYEAVKALAAGGCRIILVARNERKAQAVKEELEKKYAVSVAYYIADFSDLASVRAAAEEILKDQEKIHVLVNSAGIHSTKKTYTRDGFEKVFCVNHLGSFLLTRMLLERMKASSPSRIIQVNSEGHRFNGLDPEDLNWHRRIYTGLRGYGASKTAQLLTVWQMAEELKGTGVTINAMHPGGVRTGIGSNNGFLYRWFLRHVTWHFLKDPVISGEAVYYLASAPEMEDVSGKFYNLTVEEKPAKHALSRKNQKKIWEKSLDMTGLSEEKRTDAI</sequence>
<evidence type="ECO:0000313" key="2">
    <source>
        <dbReference type="EMBL" id="MBO1265121.1"/>
    </source>
</evidence>
<name>A0A939HBV1_9CLOT</name>
<dbReference type="GO" id="GO:0016491">
    <property type="term" value="F:oxidoreductase activity"/>
    <property type="evidence" value="ECO:0007669"/>
    <property type="project" value="UniProtKB-KW"/>
</dbReference>
<dbReference type="CDD" id="cd05327">
    <property type="entry name" value="retinol-DH_like_SDR_c_like"/>
    <property type="match status" value="1"/>
</dbReference>
<comment type="caution">
    <text evidence="2">The sequence shown here is derived from an EMBL/GenBank/DDBJ whole genome shotgun (WGS) entry which is preliminary data.</text>
</comment>
<dbReference type="InterPro" id="IPR036291">
    <property type="entry name" value="NAD(P)-bd_dom_sf"/>
</dbReference>
<dbReference type="SUPFAM" id="SSF51735">
    <property type="entry name" value="NAD(P)-binding Rossmann-fold domains"/>
    <property type="match status" value="1"/>
</dbReference>
<dbReference type="Gene3D" id="3.40.50.720">
    <property type="entry name" value="NAD(P)-binding Rossmann-like Domain"/>
    <property type="match status" value="1"/>
</dbReference>
<proteinExistence type="predicted"/>
<dbReference type="Pfam" id="PF00106">
    <property type="entry name" value="adh_short"/>
    <property type="match status" value="1"/>
</dbReference>
<organism evidence="2 3">
    <name type="scientific">Proteiniclasticum aestuarii</name>
    <dbReference type="NCBI Taxonomy" id="2817862"/>
    <lineage>
        <taxon>Bacteria</taxon>
        <taxon>Bacillati</taxon>
        <taxon>Bacillota</taxon>
        <taxon>Clostridia</taxon>
        <taxon>Eubacteriales</taxon>
        <taxon>Clostridiaceae</taxon>
        <taxon>Proteiniclasticum</taxon>
    </lineage>
</organism>
<dbReference type="RefSeq" id="WP_207599646.1">
    <property type="nucleotide sequence ID" value="NZ_JAFNJU010000006.1"/>
</dbReference>
<reference evidence="2" key="1">
    <citation type="submission" date="2021-03" db="EMBL/GenBank/DDBJ databases">
        <title>Proteiniclasticum marinus sp. nov., isolated from tidal flat sediment.</title>
        <authorList>
            <person name="Namirimu T."/>
            <person name="Yang J.-A."/>
            <person name="Yang S.-H."/>
            <person name="Kim Y.-J."/>
            <person name="Kwon K.K."/>
        </authorList>
    </citation>
    <scope>NUCLEOTIDE SEQUENCE</scope>
    <source>
        <strain evidence="2">SCR006</strain>
    </source>
</reference>
<keyword evidence="3" id="KW-1185">Reference proteome</keyword>
<dbReference type="InterPro" id="IPR002347">
    <property type="entry name" value="SDR_fam"/>
</dbReference>
<evidence type="ECO:0000313" key="3">
    <source>
        <dbReference type="Proteomes" id="UP000664218"/>
    </source>
</evidence>
<dbReference type="EMBL" id="JAFNJU010000006">
    <property type="protein sequence ID" value="MBO1265121.1"/>
    <property type="molecule type" value="Genomic_DNA"/>
</dbReference>
<evidence type="ECO:0000256" key="1">
    <source>
        <dbReference type="ARBA" id="ARBA00023002"/>
    </source>
</evidence>
<dbReference type="PRINTS" id="PR00081">
    <property type="entry name" value="GDHRDH"/>
</dbReference>
<dbReference type="PANTHER" id="PTHR43157:SF31">
    <property type="entry name" value="PHOSPHATIDYLINOSITOL-GLYCAN BIOSYNTHESIS CLASS F PROTEIN"/>
    <property type="match status" value="1"/>
</dbReference>
<dbReference type="PANTHER" id="PTHR43157">
    <property type="entry name" value="PHOSPHATIDYLINOSITOL-GLYCAN BIOSYNTHESIS CLASS F PROTEIN-RELATED"/>
    <property type="match status" value="1"/>
</dbReference>
<protein>
    <submittedName>
        <fullName evidence="2">SDR family oxidoreductase</fullName>
    </submittedName>
</protein>
<dbReference type="Proteomes" id="UP000664218">
    <property type="component" value="Unassembled WGS sequence"/>
</dbReference>